<reference evidence="2 3" key="1">
    <citation type="submission" date="2023-01" db="EMBL/GenBank/DDBJ databases">
        <title>Sporosarcina sp. nov., isolated from Korean tranditional fermented seafood 'Jeotgal'.</title>
        <authorList>
            <person name="Yang A.-I."/>
        </authorList>
    </citation>
    <scope>NUCLEOTIDE SEQUENCE [LARGE SCALE GENOMIC DNA]</scope>
    <source>
        <strain evidence="2 3">B2O-1</strain>
    </source>
</reference>
<accession>A0ABZ0KUQ8</accession>
<dbReference type="InterPro" id="IPR046866">
    <property type="entry name" value="FapA_N"/>
</dbReference>
<dbReference type="PANTHER" id="PTHR38032">
    <property type="entry name" value="POLYMERASE-RELATED"/>
    <property type="match status" value="1"/>
</dbReference>
<organism evidence="2 3">
    <name type="scientific">Sporosarcina jeotgali</name>
    <dbReference type="NCBI Taxonomy" id="3020056"/>
    <lineage>
        <taxon>Bacteria</taxon>
        <taxon>Bacillati</taxon>
        <taxon>Bacillota</taxon>
        <taxon>Bacilli</taxon>
        <taxon>Bacillales</taxon>
        <taxon>Caryophanaceae</taxon>
        <taxon>Sporosarcina</taxon>
    </lineage>
</organism>
<dbReference type="PANTHER" id="PTHR38032:SF1">
    <property type="entry name" value="RNA-BINDING PROTEIN KHPB N-TERMINAL DOMAIN-CONTAINING PROTEIN"/>
    <property type="match status" value="1"/>
</dbReference>
<dbReference type="RefSeq" id="WP_323691683.1">
    <property type="nucleotide sequence ID" value="NZ_CP116341.1"/>
</dbReference>
<evidence type="ECO:0000313" key="2">
    <source>
        <dbReference type="EMBL" id="WOV84000.1"/>
    </source>
</evidence>
<dbReference type="Pfam" id="PF20250">
    <property type="entry name" value="FapA_N"/>
    <property type="match status" value="1"/>
</dbReference>
<protein>
    <submittedName>
        <fullName evidence="2">FapA family protein</fullName>
    </submittedName>
</protein>
<keyword evidence="3" id="KW-1185">Reference proteome</keyword>
<evidence type="ECO:0000313" key="3">
    <source>
        <dbReference type="Proteomes" id="UP001303532"/>
    </source>
</evidence>
<feature type="domain" description="Flagellar Assembly Protein A N-terminal region" evidence="1">
    <location>
        <begin position="160"/>
        <end position="323"/>
    </location>
</feature>
<name>A0ABZ0KUQ8_9BACL</name>
<dbReference type="InterPro" id="IPR005646">
    <property type="entry name" value="FapA"/>
</dbReference>
<sequence>MGKAITVRGKSVEQAVETALNILCLDLSDVHIQVNRTAESSSFTGTSRFAEVTVTPVRYHAPTLDLQVEESGQAGVRIRDGHVEIHETSANSYPTIEAGNGVSIIVNGEKLDGRRQITESDIVHIRTIDELTRAQLSITVREQGALALLTVSPGKKVTRTVKDTKYERNLTVVAEEIHEVVNDCSQRMIRDACTQLGISTPLDKRVLWEACETVVPYEAIVARGTFPKPGLDGDVEVQIDVDGSTLADEGKVNYREQTSVQLVQNGQLVAAVLPPIPGQSGEDVFGNEIIAEDGQTAAIRLGKNVTQTGNHIFASCSGNLVLERTDNGVFIDIADTLEIEEVNFSSGNIHFDGDVTVKGSVSHGCLLEVTGAVEIGGEVRKAEVYAQKAVFANGHVSSSTIVVGQQLTTDAKYAAELETLLPILCKLGSFIQDIGAFREVELSALDGQELKKLFRIGFGEKYSSFQEQLQTFTQRREPIATDPDWSELQTTLYSIFVNTMNPGVKDGVEFLGLISKAQEMTARHLPKATLTTGRLRIPYAVNSTLNCAGTVEITGNGLAQCNVHAQLDLLAEGVCRGGELAADRHVSIRECGSKRGGQTIVRTKEEGSIVIGIAYSGTVLIVGDQSYHLSETLIGVTAKLQDGMLIVR</sequence>
<dbReference type="InterPro" id="IPR046865">
    <property type="entry name" value="FapA_b_solenoid"/>
</dbReference>
<evidence type="ECO:0000259" key="1">
    <source>
        <dbReference type="Pfam" id="PF20250"/>
    </source>
</evidence>
<dbReference type="Pfam" id="PF03961">
    <property type="entry name" value="FapA"/>
    <property type="match status" value="1"/>
</dbReference>
<dbReference type="EMBL" id="CP116341">
    <property type="protein sequence ID" value="WOV84000.1"/>
    <property type="molecule type" value="Genomic_DNA"/>
</dbReference>
<gene>
    <name evidence="2" type="ORF">PGH26_14190</name>
</gene>
<dbReference type="Proteomes" id="UP001303532">
    <property type="component" value="Chromosome"/>
</dbReference>
<proteinExistence type="predicted"/>